<proteinExistence type="predicted"/>
<dbReference type="OrthoDB" id="2905884at2"/>
<keyword evidence="1" id="KW-1133">Transmembrane helix</keyword>
<accession>W4VIV7</accession>
<evidence type="ECO:0000313" key="3">
    <source>
        <dbReference type="Proteomes" id="UP000019102"/>
    </source>
</evidence>
<dbReference type="RefSeq" id="WP_035723170.1">
    <property type="nucleotide sequence ID" value="NZ_BAVS01000009.1"/>
</dbReference>
<reference evidence="2 3" key="1">
    <citation type="journal article" date="2014" name="Genome Announc.">
        <title>Draft Genome Sequence of the Boron-Tolerant and Moderately Halotolerant Bacterium Gracilibacillus boraciitolerans JCM 21714T.</title>
        <authorList>
            <person name="Ahmed I."/>
            <person name="Oshima K."/>
            <person name="Suda W."/>
            <person name="Kitamura K."/>
            <person name="Iida T."/>
            <person name="Ohmori Y."/>
            <person name="Fujiwara T."/>
            <person name="Hattori M."/>
            <person name="Ohkuma M."/>
        </authorList>
    </citation>
    <scope>NUCLEOTIDE SEQUENCE [LARGE SCALE GENOMIC DNA]</scope>
    <source>
        <strain evidence="2 3">JCM 21714</strain>
    </source>
</reference>
<dbReference type="STRING" id="1298598.JCM21714_2118"/>
<protein>
    <submittedName>
        <fullName evidence="2">Uncharacterized protein</fullName>
    </submittedName>
</protein>
<name>W4VIV7_9BACI</name>
<keyword evidence="1" id="KW-0472">Membrane</keyword>
<gene>
    <name evidence="2" type="ORF">JCM21714_2118</name>
</gene>
<feature type="transmembrane region" description="Helical" evidence="1">
    <location>
        <begin position="6"/>
        <end position="27"/>
    </location>
</feature>
<keyword evidence="3" id="KW-1185">Reference proteome</keyword>
<dbReference type="EMBL" id="BAVS01000009">
    <property type="protein sequence ID" value="GAE93081.1"/>
    <property type="molecule type" value="Genomic_DNA"/>
</dbReference>
<dbReference type="AlphaFoldDB" id="W4VIV7"/>
<comment type="caution">
    <text evidence="2">The sequence shown here is derived from an EMBL/GenBank/DDBJ whole genome shotgun (WGS) entry which is preliminary data.</text>
</comment>
<organism evidence="2 3">
    <name type="scientific">Gracilibacillus boraciitolerans JCM 21714</name>
    <dbReference type="NCBI Taxonomy" id="1298598"/>
    <lineage>
        <taxon>Bacteria</taxon>
        <taxon>Bacillati</taxon>
        <taxon>Bacillota</taxon>
        <taxon>Bacilli</taxon>
        <taxon>Bacillales</taxon>
        <taxon>Bacillaceae</taxon>
        <taxon>Gracilibacillus</taxon>
    </lineage>
</organism>
<keyword evidence="1" id="KW-0812">Transmembrane</keyword>
<evidence type="ECO:0000256" key="1">
    <source>
        <dbReference type="SAM" id="Phobius"/>
    </source>
</evidence>
<dbReference type="Proteomes" id="UP000019102">
    <property type="component" value="Unassembled WGS sequence"/>
</dbReference>
<sequence length="110" mass="11955">MGEKTGFIAVLLVFAIGLLPLCINTYVNHVYSTKLLSTSAEVQQLVSAEGGITPRVQEVVTKLESQGATIVFTDGNGNTVSGTVPVGEEIIMDYEYEDFQTRNSTVILRR</sequence>
<evidence type="ECO:0000313" key="2">
    <source>
        <dbReference type="EMBL" id="GAE93081.1"/>
    </source>
</evidence>